<organism evidence="2 3">
    <name type="scientific">Rubus argutus</name>
    <name type="common">Southern blackberry</name>
    <dbReference type="NCBI Taxonomy" id="59490"/>
    <lineage>
        <taxon>Eukaryota</taxon>
        <taxon>Viridiplantae</taxon>
        <taxon>Streptophyta</taxon>
        <taxon>Embryophyta</taxon>
        <taxon>Tracheophyta</taxon>
        <taxon>Spermatophyta</taxon>
        <taxon>Magnoliopsida</taxon>
        <taxon>eudicotyledons</taxon>
        <taxon>Gunneridae</taxon>
        <taxon>Pentapetalae</taxon>
        <taxon>rosids</taxon>
        <taxon>fabids</taxon>
        <taxon>Rosales</taxon>
        <taxon>Rosaceae</taxon>
        <taxon>Rosoideae</taxon>
        <taxon>Rosoideae incertae sedis</taxon>
        <taxon>Rubus</taxon>
    </lineage>
</organism>
<evidence type="ECO:0000313" key="2">
    <source>
        <dbReference type="EMBL" id="KAK9939752.1"/>
    </source>
</evidence>
<gene>
    <name evidence="2" type="ORF">M0R45_016441</name>
</gene>
<proteinExistence type="predicted"/>
<feature type="chain" id="PRO_5043598379" evidence="1">
    <location>
        <begin position="19"/>
        <end position="89"/>
    </location>
</feature>
<protein>
    <submittedName>
        <fullName evidence="2">Uncharacterized protein</fullName>
    </submittedName>
</protein>
<dbReference type="AlphaFoldDB" id="A0AAW1XW84"/>
<accession>A0AAW1XW84</accession>
<keyword evidence="1" id="KW-0732">Signal</keyword>
<evidence type="ECO:0000313" key="3">
    <source>
        <dbReference type="Proteomes" id="UP001457282"/>
    </source>
</evidence>
<evidence type="ECO:0000256" key="1">
    <source>
        <dbReference type="SAM" id="SignalP"/>
    </source>
</evidence>
<name>A0AAW1XW84_RUBAR</name>
<reference evidence="2 3" key="1">
    <citation type="journal article" date="2023" name="G3 (Bethesda)">
        <title>A chromosome-length genome assembly and annotation of blackberry (Rubus argutus, cv. 'Hillquist').</title>
        <authorList>
            <person name="Bruna T."/>
            <person name="Aryal R."/>
            <person name="Dudchenko O."/>
            <person name="Sargent D.J."/>
            <person name="Mead D."/>
            <person name="Buti M."/>
            <person name="Cavallini A."/>
            <person name="Hytonen T."/>
            <person name="Andres J."/>
            <person name="Pham M."/>
            <person name="Weisz D."/>
            <person name="Mascagni F."/>
            <person name="Usai G."/>
            <person name="Natali L."/>
            <person name="Bassil N."/>
            <person name="Fernandez G.E."/>
            <person name="Lomsadze A."/>
            <person name="Armour M."/>
            <person name="Olukolu B."/>
            <person name="Poorten T."/>
            <person name="Britton C."/>
            <person name="Davik J."/>
            <person name="Ashrafi H."/>
            <person name="Aiden E.L."/>
            <person name="Borodovsky M."/>
            <person name="Worthington M."/>
        </authorList>
    </citation>
    <scope>NUCLEOTIDE SEQUENCE [LARGE SCALE GENOMIC DNA]</scope>
    <source>
        <strain evidence="2">PI 553951</strain>
    </source>
</reference>
<comment type="caution">
    <text evidence="2">The sequence shown here is derived from an EMBL/GenBank/DDBJ whole genome shotgun (WGS) entry which is preliminary data.</text>
</comment>
<dbReference type="Proteomes" id="UP001457282">
    <property type="component" value="Unassembled WGS sequence"/>
</dbReference>
<feature type="signal peptide" evidence="1">
    <location>
        <begin position="1"/>
        <end position="18"/>
    </location>
</feature>
<dbReference type="EMBL" id="JBEDUW010000003">
    <property type="protein sequence ID" value="KAK9939752.1"/>
    <property type="molecule type" value="Genomic_DNA"/>
</dbReference>
<keyword evidence="3" id="KW-1185">Reference proteome</keyword>
<sequence>MSTVQAMTAHLVFTLALAEEARSHYQSRIGGSRCYDENNAVIHAWKAAWPLAAVGLIGQGLEVAGSDEFVLRSNVDKLPSMTDLRLTVF</sequence>